<dbReference type="InterPro" id="IPR001106">
    <property type="entry name" value="Aromatic_Lyase"/>
</dbReference>
<dbReference type="EMBL" id="JARJCW010000013">
    <property type="protein sequence ID" value="KAJ7217749.1"/>
    <property type="molecule type" value="Genomic_DNA"/>
</dbReference>
<dbReference type="Gene3D" id="1.10.275.10">
    <property type="entry name" value="Fumarase/aspartase (N-terminal domain)"/>
    <property type="match status" value="1"/>
</dbReference>
<name>A0AAD6VRA5_9AGAR</name>
<dbReference type="AlphaFoldDB" id="A0AAD6VRA5"/>
<accession>A0AAD6VRA5</accession>
<keyword evidence="3" id="KW-1185">Reference proteome</keyword>
<protein>
    <submittedName>
        <fullName evidence="2">L-Aspartase-like protein</fullName>
    </submittedName>
</protein>
<dbReference type="GO" id="GO:0003824">
    <property type="term" value="F:catalytic activity"/>
    <property type="evidence" value="ECO:0007669"/>
    <property type="project" value="InterPro"/>
</dbReference>
<evidence type="ECO:0000313" key="2">
    <source>
        <dbReference type="EMBL" id="KAJ7217749.1"/>
    </source>
</evidence>
<reference evidence="2" key="1">
    <citation type="submission" date="2023-03" db="EMBL/GenBank/DDBJ databases">
        <title>Massive genome expansion in bonnet fungi (Mycena s.s.) driven by repeated elements and novel gene families across ecological guilds.</title>
        <authorList>
            <consortium name="Lawrence Berkeley National Laboratory"/>
            <person name="Harder C.B."/>
            <person name="Miyauchi S."/>
            <person name="Viragh M."/>
            <person name="Kuo A."/>
            <person name="Thoen E."/>
            <person name="Andreopoulos B."/>
            <person name="Lu D."/>
            <person name="Skrede I."/>
            <person name="Drula E."/>
            <person name="Henrissat B."/>
            <person name="Morin E."/>
            <person name="Kohler A."/>
            <person name="Barry K."/>
            <person name="LaButti K."/>
            <person name="Morin E."/>
            <person name="Salamov A."/>
            <person name="Lipzen A."/>
            <person name="Mereny Z."/>
            <person name="Hegedus B."/>
            <person name="Baldrian P."/>
            <person name="Stursova M."/>
            <person name="Weitz H."/>
            <person name="Taylor A."/>
            <person name="Grigoriev I.V."/>
            <person name="Nagy L.G."/>
            <person name="Martin F."/>
            <person name="Kauserud H."/>
        </authorList>
    </citation>
    <scope>NUCLEOTIDE SEQUENCE</scope>
    <source>
        <strain evidence="2">9144</strain>
    </source>
</reference>
<dbReference type="InterPro" id="IPR024083">
    <property type="entry name" value="Fumarase/histidase_N"/>
</dbReference>
<evidence type="ECO:0000256" key="1">
    <source>
        <dbReference type="ARBA" id="ARBA00007238"/>
    </source>
</evidence>
<comment type="similarity">
    <text evidence="1">Belongs to the PAL/histidase family.</text>
</comment>
<dbReference type="PANTHER" id="PTHR10362">
    <property type="entry name" value="HISTIDINE AMMONIA-LYASE"/>
    <property type="match status" value="1"/>
</dbReference>
<comment type="caution">
    <text evidence="2">The sequence shown here is derived from an EMBL/GenBank/DDBJ whole genome shotgun (WGS) entry which is preliminary data.</text>
</comment>
<proteinExistence type="inferred from homology"/>
<evidence type="ECO:0000313" key="3">
    <source>
        <dbReference type="Proteomes" id="UP001219525"/>
    </source>
</evidence>
<dbReference type="Proteomes" id="UP001219525">
    <property type="component" value="Unassembled WGS sequence"/>
</dbReference>
<dbReference type="Pfam" id="PF00221">
    <property type="entry name" value="Lyase_aromatic"/>
    <property type="match status" value="1"/>
</dbReference>
<dbReference type="Gene3D" id="1.20.200.10">
    <property type="entry name" value="Fumarase/aspartase (Central domain)"/>
    <property type="match status" value="1"/>
</dbReference>
<sequence length="357" mass="38890">MNSLIRGHSGVRWELAEKNTAHPSPGKYLRLGRPPAAFIRRGLPHGNPSIRVFEGPTAFGARQIVPSTQALRAHNIEPIPLAPKEHLGLLNGTAFSAAVACLALNDAVHLALSMLSQPRHQPSPWPGKLDYPYFDDCRLTFFQKIQIESAKIIWDPLDESKFAITSMQEVTIEQDAGVPRQDRYLLRMAPQFIGPQLEDLLASLETIALECNCSTDNPLIDSETGKIHNGGNFQAMAVTNATEKTRLGLHHLGKLLFSQCTELLNPDMNRGLPPSLAATDPSLNFHAKGIDIATAAYVSELGYRAAPVSPHIQSAEMHNQAVNSLALISGRATIDSLDILSLLIASYLYVLCQACAP</sequence>
<dbReference type="SUPFAM" id="SSF48557">
    <property type="entry name" value="L-aspartase-like"/>
    <property type="match status" value="1"/>
</dbReference>
<gene>
    <name evidence="2" type="ORF">GGX14DRAFT_597754</name>
</gene>
<organism evidence="2 3">
    <name type="scientific">Mycena pura</name>
    <dbReference type="NCBI Taxonomy" id="153505"/>
    <lineage>
        <taxon>Eukaryota</taxon>
        <taxon>Fungi</taxon>
        <taxon>Dikarya</taxon>
        <taxon>Basidiomycota</taxon>
        <taxon>Agaricomycotina</taxon>
        <taxon>Agaricomycetes</taxon>
        <taxon>Agaricomycetidae</taxon>
        <taxon>Agaricales</taxon>
        <taxon>Marasmiineae</taxon>
        <taxon>Mycenaceae</taxon>
        <taxon>Mycena</taxon>
    </lineage>
</organism>
<dbReference type="InterPro" id="IPR008948">
    <property type="entry name" value="L-Aspartase-like"/>
</dbReference>